<dbReference type="InterPro" id="IPR011009">
    <property type="entry name" value="Kinase-like_dom_sf"/>
</dbReference>
<gene>
    <name evidence="3" type="ordered locus">Nmlp_2531</name>
</gene>
<dbReference type="HOGENOM" id="CLU_409193_0_0_2"/>
<dbReference type="eggNOG" id="arCOG03682">
    <property type="taxonomic scope" value="Archaea"/>
</dbReference>
<dbReference type="STRING" id="268739.Nmlp_2531"/>
<dbReference type="Gene3D" id="1.10.510.10">
    <property type="entry name" value="Transferase(Phosphotransferase) domain 1"/>
    <property type="match status" value="1"/>
</dbReference>
<evidence type="ECO:0000259" key="2">
    <source>
        <dbReference type="PROSITE" id="PS50011"/>
    </source>
</evidence>
<keyword evidence="4" id="KW-1185">Reference proteome</keyword>
<dbReference type="GO" id="GO:0005524">
    <property type="term" value="F:ATP binding"/>
    <property type="evidence" value="ECO:0007669"/>
    <property type="project" value="InterPro"/>
</dbReference>
<feature type="region of interest" description="Disordered" evidence="1">
    <location>
        <begin position="255"/>
        <end position="280"/>
    </location>
</feature>
<dbReference type="Gene3D" id="3.30.200.20">
    <property type="entry name" value="Phosphorylase Kinase, domain 1"/>
    <property type="match status" value="1"/>
</dbReference>
<dbReference type="InterPro" id="IPR000719">
    <property type="entry name" value="Prot_kinase_dom"/>
</dbReference>
<reference evidence="3 4" key="1">
    <citation type="journal article" date="2013" name="Genome Announc.">
        <title>Genome of the haloarchaeon Natronomonas moolapensis, a neutrophilic member of a previously haloalkaliphilic genus.</title>
        <authorList>
            <person name="Dyall-Smith M.L."/>
            <person name="Pfeiffer F."/>
            <person name="Oberwinkler T."/>
            <person name="Klee K."/>
            <person name="Rampp M."/>
            <person name="Palm P."/>
            <person name="Gross K."/>
            <person name="Schuster S.C."/>
            <person name="Oesterhelt D."/>
        </authorList>
    </citation>
    <scope>NUCLEOTIDE SEQUENCE [LARGE SCALE GENOMIC DNA]</scope>
    <source>
        <strain evidence="4">DSM 18674 / JCM 14361 / 8.8.11</strain>
    </source>
</reference>
<feature type="compositionally biased region" description="Polar residues" evidence="1">
    <location>
        <begin position="403"/>
        <end position="417"/>
    </location>
</feature>
<evidence type="ECO:0000256" key="1">
    <source>
        <dbReference type="SAM" id="MobiDB-lite"/>
    </source>
</evidence>
<dbReference type="Proteomes" id="UP000011867">
    <property type="component" value="Chromosome"/>
</dbReference>
<sequence length="671" mass="74325">MKGSVSKKSDSIPDGQLDQQSDPIDMLSRRHLLRTSASLGTAGIVGVATVAGQQEETFQANNDLVSLGLSPDYISSGRYASSLEFDGENRLKRPFRFSGYTPEEERLNYVETVESTRLSGEGWQGFSLIRTFEFNTETEYRIEQRSLVPPEEPLVLTEMILANTGEESLTIRRPDNHIHNGWVLAVVPPLANPEGTYRYSIDGDSPQSFAESDLWYTHELTDSTHFITQFADRYGITLSYLGGHTDPVQAITDNRGINGSDLEYENKSELPRSEENPPARVTEGFSVDTIDFGVDGLSLDAGKTASYTHSLSIHEGGDEAISRAEELTERASTLSDESPSISALTGEGNDSITGAVFRRFSNPGNSPLLLGLGGMMGAGATYLGYRRLRRDTSRDTSTEDNQESIGRQPTTESQEVSLSVDDYESLEIIETVRESDTVRVQKASPGETQVWVLTLTVEPNETLSASDINHFVDTVQPWSQIKPHPNLLSVVETGEEPVPWAAIEPADHPSLSGYIGQISVDTCSKWLKQICEALHHTSRYGLVYQNLTTDNLLLPDDSNVKLRGLLDEFEARNPWYMAPEEFDNTITEQSLVYRTGLVGYELLTGSLPYGSYPDGDPQTVVQSKECIALSERLESYQTALGDILSEALSPYPEDRHETVLHLRDEVEELRK</sequence>
<feature type="domain" description="Protein kinase" evidence="2">
    <location>
        <begin position="426"/>
        <end position="669"/>
    </location>
</feature>
<dbReference type="AlphaFoldDB" id="M1XKX7"/>
<dbReference type="KEGG" id="nmo:Nmlp_2531"/>
<dbReference type="EMBL" id="HF582854">
    <property type="protein sequence ID" value="CCQ36694.1"/>
    <property type="molecule type" value="Genomic_DNA"/>
</dbReference>
<keyword evidence="3" id="KW-0418">Kinase</keyword>
<feature type="region of interest" description="Disordered" evidence="1">
    <location>
        <begin position="389"/>
        <end position="418"/>
    </location>
</feature>
<dbReference type="RefSeq" id="WP_015409483.1">
    <property type="nucleotide sequence ID" value="NC_020388.1"/>
</dbReference>
<dbReference type="GeneID" id="32205273"/>
<accession>M1XKX7</accession>
<feature type="region of interest" description="Disordered" evidence="1">
    <location>
        <begin position="1"/>
        <end position="23"/>
    </location>
</feature>
<evidence type="ECO:0000313" key="3">
    <source>
        <dbReference type="EMBL" id="CCQ36694.1"/>
    </source>
</evidence>
<dbReference type="OrthoDB" id="41005at2157"/>
<dbReference type="InterPro" id="IPR051681">
    <property type="entry name" value="Ser/Thr_Kinases-Pseudokinases"/>
</dbReference>
<dbReference type="Pfam" id="PF00069">
    <property type="entry name" value="Pkinase"/>
    <property type="match status" value="1"/>
</dbReference>
<dbReference type="GO" id="GO:0004674">
    <property type="term" value="F:protein serine/threonine kinase activity"/>
    <property type="evidence" value="ECO:0007669"/>
    <property type="project" value="TreeGrafter"/>
</dbReference>
<evidence type="ECO:0000313" key="4">
    <source>
        <dbReference type="Proteomes" id="UP000011867"/>
    </source>
</evidence>
<dbReference type="PANTHER" id="PTHR44329">
    <property type="entry name" value="SERINE/THREONINE-PROTEIN KINASE TNNI3K-RELATED"/>
    <property type="match status" value="1"/>
</dbReference>
<keyword evidence="3" id="KW-0808">Transferase</keyword>
<name>M1XKX7_NATM8</name>
<protein>
    <submittedName>
        <fullName evidence="3">Protein kinase domain protein</fullName>
    </submittedName>
</protein>
<dbReference type="PROSITE" id="PS50011">
    <property type="entry name" value="PROTEIN_KINASE_DOM"/>
    <property type="match status" value="1"/>
</dbReference>
<proteinExistence type="predicted"/>
<dbReference type="SMART" id="SM00220">
    <property type="entry name" value="S_TKc"/>
    <property type="match status" value="1"/>
</dbReference>
<dbReference type="SUPFAM" id="SSF56112">
    <property type="entry name" value="Protein kinase-like (PK-like)"/>
    <property type="match status" value="1"/>
</dbReference>
<feature type="compositionally biased region" description="Basic and acidic residues" evidence="1">
    <location>
        <begin position="264"/>
        <end position="277"/>
    </location>
</feature>
<organism evidence="3 4">
    <name type="scientific">Natronomonas moolapensis (strain DSM 18674 / CECT 7526 / JCM 14361 / 8.8.11)</name>
    <dbReference type="NCBI Taxonomy" id="268739"/>
    <lineage>
        <taxon>Archaea</taxon>
        <taxon>Methanobacteriati</taxon>
        <taxon>Methanobacteriota</taxon>
        <taxon>Stenosarchaea group</taxon>
        <taxon>Halobacteria</taxon>
        <taxon>Halobacteriales</taxon>
        <taxon>Natronomonadaceae</taxon>
        <taxon>Natronomonas</taxon>
    </lineage>
</organism>